<evidence type="ECO:0000313" key="1">
    <source>
        <dbReference type="EMBL" id="KKN55656.1"/>
    </source>
</evidence>
<evidence type="ECO:0008006" key="2">
    <source>
        <dbReference type="Google" id="ProtNLM"/>
    </source>
</evidence>
<protein>
    <recommendedName>
        <fullName evidence="2">Rubredoxin-like domain-containing protein</fullName>
    </recommendedName>
</protein>
<comment type="caution">
    <text evidence="1">The sequence shown here is derived from an EMBL/GenBank/DDBJ whole genome shotgun (WGS) entry which is preliminary data.</text>
</comment>
<organism evidence="1">
    <name type="scientific">marine sediment metagenome</name>
    <dbReference type="NCBI Taxonomy" id="412755"/>
    <lineage>
        <taxon>unclassified sequences</taxon>
        <taxon>metagenomes</taxon>
        <taxon>ecological metagenomes</taxon>
    </lineage>
</organism>
<sequence>MDNENLKKRLENINKIAEKMLKGEYDEAGTFAAITFIVGESDIKQEVEKKTESKYQCSFCGRYFDELTKENHCPHCFSNDYVEFRDTL</sequence>
<gene>
    <name evidence="1" type="ORF">LCGC14_0579580</name>
</gene>
<reference evidence="1" key="1">
    <citation type="journal article" date="2015" name="Nature">
        <title>Complex archaea that bridge the gap between prokaryotes and eukaryotes.</title>
        <authorList>
            <person name="Spang A."/>
            <person name="Saw J.H."/>
            <person name="Jorgensen S.L."/>
            <person name="Zaremba-Niedzwiedzka K."/>
            <person name="Martijn J."/>
            <person name="Lind A.E."/>
            <person name="van Eijk R."/>
            <person name="Schleper C."/>
            <person name="Guy L."/>
            <person name="Ettema T.J."/>
        </authorList>
    </citation>
    <scope>NUCLEOTIDE SEQUENCE</scope>
</reference>
<proteinExistence type="predicted"/>
<name>A0A0F9U2U8_9ZZZZ</name>
<dbReference type="AlphaFoldDB" id="A0A0F9U2U8"/>
<dbReference type="EMBL" id="LAZR01000875">
    <property type="protein sequence ID" value="KKN55656.1"/>
    <property type="molecule type" value="Genomic_DNA"/>
</dbReference>
<accession>A0A0F9U2U8</accession>